<dbReference type="Proteomes" id="UP001162483">
    <property type="component" value="Unassembled WGS sequence"/>
</dbReference>
<keyword evidence="2" id="KW-1185">Reference proteome</keyword>
<accession>A0ABN9CWH7</accession>
<name>A0ABN9CWH7_9NEOB</name>
<protein>
    <recommendedName>
        <fullName evidence="3">Reverse transcriptase</fullName>
    </recommendedName>
</protein>
<evidence type="ECO:0000313" key="2">
    <source>
        <dbReference type="Proteomes" id="UP001162483"/>
    </source>
</evidence>
<gene>
    <name evidence="1" type="ORF">SPARVUS_LOCUS5839682</name>
</gene>
<comment type="caution">
    <text evidence="1">The sequence shown here is derived from an EMBL/GenBank/DDBJ whole genome shotgun (WGS) entry which is preliminary data.</text>
</comment>
<proteinExistence type="predicted"/>
<feature type="non-terminal residue" evidence="1">
    <location>
        <position position="112"/>
    </location>
</feature>
<organism evidence="1 2">
    <name type="scientific">Staurois parvus</name>
    <dbReference type="NCBI Taxonomy" id="386267"/>
    <lineage>
        <taxon>Eukaryota</taxon>
        <taxon>Metazoa</taxon>
        <taxon>Chordata</taxon>
        <taxon>Craniata</taxon>
        <taxon>Vertebrata</taxon>
        <taxon>Euteleostomi</taxon>
        <taxon>Amphibia</taxon>
        <taxon>Batrachia</taxon>
        <taxon>Anura</taxon>
        <taxon>Neobatrachia</taxon>
        <taxon>Ranoidea</taxon>
        <taxon>Ranidae</taxon>
        <taxon>Staurois</taxon>
    </lineage>
</organism>
<reference evidence="1" key="1">
    <citation type="submission" date="2023-05" db="EMBL/GenBank/DDBJ databases">
        <authorList>
            <person name="Stuckert A."/>
        </authorList>
    </citation>
    <scope>NUCLEOTIDE SEQUENCE</scope>
</reference>
<evidence type="ECO:0000313" key="1">
    <source>
        <dbReference type="EMBL" id="CAI9564030.1"/>
    </source>
</evidence>
<sequence length="112" mass="13526">MYIEKWGKDLGIEIDEDKQRKIYRHTHENISMREVEVNYKCLVRWHITPSVEHKIDVERTQECWQGCGKFGTWFHIWWECPKIQSFWETIVNLIRKISGIKIGLDPEACLLH</sequence>
<evidence type="ECO:0008006" key="3">
    <source>
        <dbReference type="Google" id="ProtNLM"/>
    </source>
</evidence>
<dbReference type="EMBL" id="CATNWA010012770">
    <property type="protein sequence ID" value="CAI9564030.1"/>
    <property type="molecule type" value="Genomic_DNA"/>
</dbReference>